<dbReference type="Proteomes" id="UP000050741">
    <property type="component" value="Unassembled WGS sequence"/>
</dbReference>
<evidence type="ECO:0000313" key="1">
    <source>
        <dbReference type="Proteomes" id="UP000050741"/>
    </source>
</evidence>
<name>A0A183CH37_GLOPA</name>
<dbReference type="WBParaSite" id="GPLIN_001219300">
    <property type="protein sequence ID" value="GPLIN_001219300"/>
    <property type="gene ID" value="GPLIN_001219300"/>
</dbReference>
<protein>
    <submittedName>
        <fullName evidence="2">Variant surface glycoprotein</fullName>
    </submittedName>
</protein>
<reference evidence="1" key="1">
    <citation type="submission" date="2013-12" db="EMBL/GenBank/DDBJ databases">
        <authorList>
            <person name="Aslett M."/>
        </authorList>
    </citation>
    <scope>NUCLEOTIDE SEQUENCE [LARGE SCALE GENOMIC DNA]</scope>
    <source>
        <strain evidence="1">Lindley</strain>
    </source>
</reference>
<proteinExistence type="predicted"/>
<organism evidence="1 2">
    <name type="scientific">Globodera pallida</name>
    <name type="common">Potato cyst nematode worm</name>
    <name type="synonym">Heterodera pallida</name>
    <dbReference type="NCBI Taxonomy" id="36090"/>
    <lineage>
        <taxon>Eukaryota</taxon>
        <taxon>Metazoa</taxon>
        <taxon>Ecdysozoa</taxon>
        <taxon>Nematoda</taxon>
        <taxon>Chromadorea</taxon>
        <taxon>Rhabditida</taxon>
        <taxon>Tylenchina</taxon>
        <taxon>Tylenchomorpha</taxon>
        <taxon>Tylenchoidea</taxon>
        <taxon>Heteroderidae</taxon>
        <taxon>Heteroderinae</taxon>
        <taxon>Globodera</taxon>
    </lineage>
</organism>
<reference evidence="2" key="3">
    <citation type="submission" date="2016-06" db="UniProtKB">
        <authorList>
            <consortium name="WormBaseParasite"/>
        </authorList>
    </citation>
    <scope>IDENTIFICATION</scope>
</reference>
<reference evidence="1" key="2">
    <citation type="submission" date="2014-05" db="EMBL/GenBank/DDBJ databases">
        <title>The genome and life-stage specific transcriptomes of Globodera pallida elucidate key aspects of plant parasitism by a cyst nematode.</title>
        <authorList>
            <person name="Cotton J.A."/>
            <person name="Lilley C.J."/>
            <person name="Jones L.M."/>
            <person name="Kikuchi T."/>
            <person name="Reid A.J."/>
            <person name="Thorpe P."/>
            <person name="Tsai I.J."/>
            <person name="Beasley H."/>
            <person name="Blok V."/>
            <person name="Cock P.J.A."/>
            <person name="Van den Akker S.E."/>
            <person name="Holroyd N."/>
            <person name="Hunt M."/>
            <person name="Mantelin S."/>
            <person name="Naghra H."/>
            <person name="Pain A."/>
            <person name="Palomares-Rius J.E."/>
            <person name="Zarowiecki M."/>
            <person name="Berriman M."/>
            <person name="Jones J.T."/>
            <person name="Urwin P.E."/>
        </authorList>
    </citation>
    <scope>NUCLEOTIDE SEQUENCE [LARGE SCALE GENOMIC DNA]</scope>
    <source>
        <strain evidence="1">Lindley</strain>
    </source>
</reference>
<keyword evidence="1" id="KW-1185">Reference proteome</keyword>
<accession>A0A183CH37</accession>
<sequence length="280" mass="31614">MMFKQQIKSIERAGDLTYTEYNNVKKVYKKFLKTTPYKEYQKKGQKVSDEDLANLLGQIDTMADSLVIEARVAAAQFEVPYSLKVELDDGNMTTYFEEYFKARLPKTKNLFAALEGNKSLQKCLKKVNPELFNKVYANFVSIAAYTSMISQHGSIIKEFFENYESTTGANEIMKICKERVDENKERVDTAYAGTEAIGEAFLKCVFCCSAGDADGPTNCIGKICTYSWAVVVGTVFCTPCAVTCYAEACQSAKLKKGHQAMLIEMFKVLKEHIWKKKKTD</sequence>
<dbReference type="AlphaFoldDB" id="A0A183CH37"/>
<evidence type="ECO:0000313" key="2">
    <source>
        <dbReference type="WBParaSite" id="GPLIN_001219300"/>
    </source>
</evidence>